<dbReference type="GO" id="GO:0016020">
    <property type="term" value="C:membrane"/>
    <property type="evidence" value="ECO:0007669"/>
    <property type="project" value="GOC"/>
</dbReference>
<keyword evidence="5" id="KW-0464">Manganese</keyword>
<dbReference type="GO" id="GO:0046872">
    <property type="term" value="F:metal ion binding"/>
    <property type="evidence" value="ECO:0007669"/>
    <property type="project" value="UniProtKB-KW"/>
</dbReference>
<evidence type="ECO:0000256" key="3">
    <source>
        <dbReference type="ARBA" id="ARBA00022723"/>
    </source>
</evidence>
<evidence type="ECO:0000313" key="7">
    <source>
        <dbReference type="EMBL" id="NDL66525.1"/>
    </source>
</evidence>
<dbReference type="PANTHER" id="PTHR34990">
    <property type="entry name" value="UDP-2,3-DIACYLGLUCOSAMINE HYDROLASE-RELATED"/>
    <property type="match status" value="1"/>
</dbReference>
<reference evidence="7 8" key="1">
    <citation type="submission" date="2020-01" db="EMBL/GenBank/DDBJ databases">
        <title>Anaeroalcalibacter tamaniensis gen. nov., sp. nov., moderately halophilic strictly anaerobic fermenter bacterium from mud volcano of Taman peninsula.</title>
        <authorList>
            <person name="Frolova A."/>
            <person name="Merkel A.Y."/>
            <person name="Slobodkin A.I."/>
        </authorList>
    </citation>
    <scope>NUCLEOTIDE SEQUENCE [LARGE SCALE GENOMIC DNA]</scope>
    <source>
        <strain evidence="7 8">F-3ap</strain>
    </source>
</reference>
<accession>A0A7X5HTS1</accession>
<feature type="domain" description="Calcineurin-like phosphoesterase" evidence="6">
    <location>
        <begin position="29"/>
        <end position="236"/>
    </location>
</feature>
<name>A0A7X5HTS1_9FIRM</name>
<dbReference type="GO" id="GO:0009245">
    <property type="term" value="P:lipid A biosynthetic process"/>
    <property type="evidence" value="ECO:0007669"/>
    <property type="project" value="TreeGrafter"/>
</dbReference>
<dbReference type="EMBL" id="JAAEEH010000003">
    <property type="protein sequence ID" value="NDL66525.1"/>
    <property type="molecule type" value="Genomic_DNA"/>
</dbReference>
<organism evidence="7 8">
    <name type="scientific">Anaerotalea alkaliphila</name>
    <dbReference type="NCBI Taxonomy" id="2662126"/>
    <lineage>
        <taxon>Bacteria</taxon>
        <taxon>Bacillati</taxon>
        <taxon>Bacillota</taxon>
        <taxon>Clostridia</taxon>
        <taxon>Eubacteriales</taxon>
        <taxon>Anaerotalea</taxon>
    </lineage>
</organism>
<dbReference type="SUPFAM" id="SSF56300">
    <property type="entry name" value="Metallo-dependent phosphatases"/>
    <property type="match status" value="1"/>
</dbReference>
<evidence type="ECO:0000256" key="2">
    <source>
        <dbReference type="ARBA" id="ARBA00022519"/>
    </source>
</evidence>
<dbReference type="Proteomes" id="UP000461585">
    <property type="component" value="Unassembled WGS sequence"/>
</dbReference>
<dbReference type="InterPro" id="IPR004843">
    <property type="entry name" value="Calcineurin-like_PHP"/>
</dbReference>
<dbReference type="InterPro" id="IPR043461">
    <property type="entry name" value="LpxH-like"/>
</dbReference>
<dbReference type="AlphaFoldDB" id="A0A7X5HTS1"/>
<evidence type="ECO:0000259" key="6">
    <source>
        <dbReference type="Pfam" id="PF00149"/>
    </source>
</evidence>
<sequence length="310" mass="36790">MGWCGLKTNKRLDEAYSGAQTMMVDEDTKLIFFSDVHRGDNSMSDEFAHNQNIYFHALSKYLEEGYTYVELGDGDELWEHAKFKDIRGAHSDVFCLLREFYQRGRFHMLFGNHNMAVRNRRFVEKNMYRFYDEYLDKQSELFPGLVAVEAIRFVYRKTGQEFLAVHGHQGDLFNDQLWWISMFSLRNFWRYMHTIGLHNPASPAKNRVKRHKIEVNFSRWIRDKDIAILCGHTHRPKFPKGKELPYFNTGCCIHPRGINGIEIRDGQIMLIDWRIRPQEDGQLVISKKVIRGPVPLERYTRNKTKRKGFR</sequence>
<protein>
    <submittedName>
        <fullName evidence="7">Serine/threonine protein phosphatase</fullName>
    </submittedName>
</protein>
<keyword evidence="2" id="KW-0997">Cell inner membrane</keyword>
<dbReference type="GO" id="GO:0008758">
    <property type="term" value="F:UDP-2,3-diacylglucosamine hydrolase activity"/>
    <property type="evidence" value="ECO:0007669"/>
    <property type="project" value="TreeGrafter"/>
</dbReference>
<keyword evidence="1" id="KW-1003">Cell membrane</keyword>
<keyword evidence="3" id="KW-0479">Metal-binding</keyword>
<keyword evidence="4" id="KW-0472">Membrane</keyword>
<evidence type="ECO:0000256" key="1">
    <source>
        <dbReference type="ARBA" id="ARBA00022475"/>
    </source>
</evidence>
<comment type="caution">
    <text evidence="7">The sequence shown here is derived from an EMBL/GenBank/DDBJ whole genome shotgun (WGS) entry which is preliminary data.</text>
</comment>
<evidence type="ECO:0000313" key="8">
    <source>
        <dbReference type="Proteomes" id="UP000461585"/>
    </source>
</evidence>
<dbReference type="Pfam" id="PF00149">
    <property type="entry name" value="Metallophos"/>
    <property type="match status" value="1"/>
</dbReference>
<gene>
    <name evidence="7" type="ORF">GXN74_02020</name>
</gene>
<keyword evidence="8" id="KW-1185">Reference proteome</keyword>
<dbReference type="PANTHER" id="PTHR34990:SF2">
    <property type="entry name" value="BLL8164 PROTEIN"/>
    <property type="match status" value="1"/>
</dbReference>
<evidence type="ECO:0000256" key="4">
    <source>
        <dbReference type="ARBA" id="ARBA00023136"/>
    </source>
</evidence>
<evidence type="ECO:0000256" key="5">
    <source>
        <dbReference type="ARBA" id="ARBA00023211"/>
    </source>
</evidence>
<proteinExistence type="predicted"/>
<dbReference type="InterPro" id="IPR029052">
    <property type="entry name" value="Metallo-depent_PP-like"/>
</dbReference>
<dbReference type="Gene3D" id="3.60.21.10">
    <property type="match status" value="1"/>
</dbReference>